<evidence type="ECO:0000259" key="2">
    <source>
        <dbReference type="Pfam" id="PF00534"/>
    </source>
</evidence>
<dbReference type="GO" id="GO:0009103">
    <property type="term" value="P:lipopolysaccharide biosynthetic process"/>
    <property type="evidence" value="ECO:0007669"/>
    <property type="project" value="TreeGrafter"/>
</dbReference>
<dbReference type="Gene3D" id="3.40.50.2000">
    <property type="entry name" value="Glycogen Phosphorylase B"/>
    <property type="match status" value="1"/>
</dbReference>
<feature type="domain" description="Glycosyl transferase family 1" evidence="2">
    <location>
        <begin position="233"/>
        <end position="370"/>
    </location>
</feature>
<dbReference type="PANTHER" id="PTHR46401:SF2">
    <property type="entry name" value="GLYCOSYLTRANSFERASE WBBK-RELATED"/>
    <property type="match status" value="1"/>
</dbReference>
<sequence length="401" mass="43524">MAAPAWLLDLTRLVSRQGKGVPTGIDRVERAYLERLMQVPEPLFGLVQTSVGFLLLDRAGCAAVANLARGRIAPPPATLFSRMVRRRDDGRARAEALLRRKAVARTIAAGLGRTLLRHLPEGARYLNVGHSNLSPSVMKALRRVPGLRIAVLVHDVIPLVHPEFCRPGTVEPFRRRMATVAAHADLVIHSAEATRAVTEAEFARLGRVPPGVTAPLGVDPPVPGRLPPDAVPRRPYFVTLGTIEPRKNHDLLLDLWARAAPAADLMVIGARGWADRATLARLDAGIPGVREIRGADDAEVAAWLGGARALLFPSRAEGFGLPAIEAAMLGCPVICSDLPVFREILGDKAVYVDPGDLYSWSEAVNRHILAANKNEDGDRVEGDRTCWPSWDGHFNKVLTVF</sequence>
<gene>
    <name evidence="3" type="ORF">E7811_06780</name>
</gene>
<evidence type="ECO:0000256" key="1">
    <source>
        <dbReference type="ARBA" id="ARBA00022679"/>
    </source>
</evidence>
<evidence type="ECO:0000313" key="4">
    <source>
        <dbReference type="Proteomes" id="UP000309450"/>
    </source>
</evidence>
<dbReference type="SUPFAM" id="SSF53756">
    <property type="entry name" value="UDP-Glycosyltransferase/glycogen phosphorylase"/>
    <property type="match status" value="1"/>
</dbReference>
<dbReference type="OrthoDB" id="9790710at2"/>
<dbReference type="PANTHER" id="PTHR46401">
    <property type="entry name" value="GLYCOSYLTRANSFERASE WBBK-RELATED"/>
    <property type="match status" value="1"/>
</dbReference>
<name>A0A4S3MU01_9RHOB</name>
<proteinExistence type="predicted"/>
<protein>
    <submittedName>
        <fullName evidence="3">Glycosyltransferase family 1 protein</fullName>
    </submittedName>
</protein>
<dbReference type="RefSeq" id="WP_136393769.1">
    <property type="nucleotide sequence ID" value="NZ_SSND01000001.1"/>
</dbReference>
<dbReference type="Proteomes" id="UP000309450">
    <property type="component" value="Unassembled WGS sequence"/>
</dbReference>
<dbReference type="AlphaFoldDB" id="A0A4S3MU01"/>
<comment type="caution">
    <text evidence="3">The sequence shown here is derived from an EMBL/GenBank/DDBJ whole genome shotgun (WGS) entry which is preliminary data.</text>
</comment>
<dbReference type="GO" id="GO:0016757">
    <property type="term" value="F:glycosyltransferase activity"/>
    <property type="evidence" value="ECO:0007669"/>
    <property type="project" value="InterPro"/>
</dbReference>
<evidence type="ECO:0000313" key="3">
    <source>
        <dbReference type="EMBL" id="THD85395.1"/>
    </source>
</evidence>
<dbReference type="EMBL" id="SSND01000001">
    <property type="protein sequence ID" value="THD85395.1"/>
    <property type="molecule type" value="Genomic_DNA"/>
</dbReference>
<dbReference type="Pfam" id="PF00534">
    <property type="entry name" value="Glycos_transf_1"/>
    <property type="match status" value="1"/>
</dbReference>
<organism evidence="3 4">
    <name type="scientific">Aliigemmobacter aestuarii</name>
    <dbReference type="NCBI Taxonomy" id="1445661"/>
    <lineage>
        <taxon>Bacteria</taxon>
        <taxon>Pseudomonadati</taxon>
        <taxon>Pseudomonadota</taxon>
        <taxon>Alphaproteobacteria</taxon>
        <taxon>Rhodobacterales</taxon>
        <taxon>Paracoccaceae</taxon>
        <taxon>Aliigemmobacter</taxon>
    </lineage>
</organism>
<keyword evidence="4" id="KW-1185">Reference proteome</keyword>
<dbReference type="CDD" id="cd03809">
    <property type="entry name" value="GT4_MtfB-like"/>
    <property type="match status" value="1"/>
</dbReference>
<dbReference type="InterPro" id="IPR001296">
    <property type="entry name" value="Glyco_trans_1"/>
</dbReference>
<reference evidence="3 4" key="1">
    <citation type="submission" date="2019-04" db="EMBL/GenBank/DDBJ databases">
        <title>Draft genome sequence of Gemmobacter aestuarii sp. nov.</title>
        <authorList>
            <person name="Hameed A."/>
            <person name="Lin S.-Y."/>
            <person name="Shahina M."/>
            <person name="Lai W.-A."/>
            <person name="Young C.-C."/>
        </authorList>
    </citation>
    <scope>NUCLEOTIDE SEQUENCE [LARGE SCALE GENOMIC DNA]</scope>
    <source>
        <strain evidence="3 4">CC-PW-75</strain>
    </source>
</reference>
<keyword evidence="1 3" id="KW-0808">Transferase</keyword>
<accession>A0A4S3MU01</accession>